<evidence type="ECO:0000256" key="12">
    <source>
        <dbReference type="HAMAP-Rule" id="MF_00102"/>
    </source>
</evidence>
<feature type="binding site" evidence="12">
    <location>
        <position position="136"/>
    </location>
    <ligand>
        <name>(S)-2,3,4,5-tetrahydrodipicolinate</name>
        <dbReference type="ChEBI" id="CHEBI:16845"/>
    </ligand>
</feature>
<dbReference type="Pfam" id="PF05173">
    <property type="entry name" value="DapB_C"/>
    <property type="match status" value="1"/>
</dbReference>
<comment type="catalytic activity">
    <reaction evidence="10 12">
        <text>(S)-2,3,4,5-tetrahydrodipicolinate + NADP(+) + H2O = (2S,4S)-4-hydroxy-2,3,4,5-tetrahydrodipicolinate + NADPH + H(+)</text>
        <dbReference type="Rhea" id="RHEA:35331"/>
        <dbReference type="ChEBI" id="CHEBI:15377"/>
        <dbReference type="ChEBI" id="CHEBI:15378"/>
        <dbReference type="ChEBI" id="CHEBI:16845"/>
        <dbReference type="ChEBI" id="CHEBI:57783"/>
        <dbReference type="ChEBI" id="CHEBI:58349"/>
        <dbReference type="ChEBI" id="CHEBI:67139"/>
        <dbReference type="EC" id="1.17.1.8"/>
    </reaction>
</comment>
<dbReference type="RefSeq" id="WP_099150962.1">
    <property type="nucleotide sequence ID" value="NZ_PDUD01000020.1"/>
</dbReference>
<dbReference type="SUPFAM" id="SSF51735">
    <property type="entry name" value="NAD(P)-binding Rossmann-fold domains"/>
    <property type="match status" value="1"/>
</dbReference>
<evidence type="ECO:0000256" key="7">
    <source>
        <dbReference type="ARBA" id="ARBA00023154"/>
    </source>
</evidence>
<dbReference type="PIRSF" id="PIRSF000161">
    <property type="entry name" value="DHPR"/>
    <property type="match status" value="1"/>
</dbReference>
<evidence type="ECO:0000259" key="13">
    <source>
        <dbReference type="Pfam" id="PF01113"/>
    </source>
</evidence>
<dbReference type="EC" id="1.17.1.8" evidence="9 12"/>
<evidence type="ECO:0000256" key="9">
    <source>
        <dbReference type="ARBA" id="ARBA00038983"/>
    </source>
</evidence>
<comment type="caution">
    <text evidence="12">Was originally thought to be a dihydrodipicolinate reductase (DHDPR), catalyzing the conversion of dihydrodipicolinate to tetrahydrodipicolinate. However, it was shown in E.coli that the substrate of the enzymatic reaction is not dihydrodipicolinate (DHDP) but in fact (2S,4S)-4-hydroxy-2,3,4,5-tetrahydrodipicolinic acid (HTPA), the product released by the DapA-catalyzed reaction.</text>
</comment>
<evidence type="ECO:0000256" key="2">
    <source>
        <dbReference type="ARBA" id="ARBA00022605"/>
    </source>
</evidence>
<dbReference type="InterPro" id="IPR036291">
    <property type="entry name" value="NAD(P)-bd_dom_sf"/>
</dbReference>
<feature type="active site" description="Proton donor/acceptor" evidence="12">
    <location>
        <position position="135"/>
    </location>
</feature>
<feature type="binding site" evidence="12">
    <location>
        <begin position="145"/>
        <end position="146"/>
    </location>
    <ligand>
        <name>(S)-2,3,4,5-tetrahydrodipicolinate</name>
        <dbReference type="ChEBI" id="CHEBI:16845"/>
    </ligand>
</feature>
<feature type="active site" description="Proton donor" evidence="12">
    <location>
        <position position="139"/>
    </location>
</feature>
<evidence type="ECO:0000256" key="6">
    <source>
        <dbReference type="ARBA" id="ARBA00023027"/>
    </source>
</evidence>
<keyword evidence="5 12" id="KW-0560">Oxidoreductase</keyword>
<keyword evidence="2 12" id="KW-0028">Amino-acid biosynthesis</keyword>
<accession>A0A2D0NBI9</accession>
<comment type="caution">
    <text evidence="15">The sequence shown here is derived from an EMBL/GenBank/DDBJ whole genome shotgun (WGS) entry which is preliminary data.</text>
</comment>
<dbReference type="EMBL" id="PDUD01000020">
    <property type="protein sequence ID" value="PHN05872.1"/>
    <property type="molecule type" value="Genomic_DNA"/>
</dbReference>
<comment type="subcellular location">
    <subcellularLocation>
        <location evidence="12">Cytoplasm</location>
    </subcellularLocation>
</comment>
<gene>
    <name evidence="12 15" type="primary">dapB</name>
    <name evidence="15" type="ORF">CRP01_14290</name>
</gene>
<dbReference type="GO" id="GO:0016726">
    <property type="term" value="F:oxidoreductase activity, acting on CH or CH2 groups, NAD or NADP as acceptor"/>
    <property type="evidence" value="ECO:0007669"/>
    <property type="project" value="UniProtKB-UniRule"/>
</dbReference>
<evidence type="ECO:0000313" key="16">
    <source>
        <dbReference type="Proteomes" id="UP000223913"/>
    </source>
</evidence>
<reference evidence="15 16" key="1">
    <citation type="submission" date="2017-10" db="EMBL/GenBank/DDBJ databases">
        <title>The draft genome sequence of Lewinella nigricans NBRC 102662.</title>
        <authorList>
            <person name="Wang K."/>
        </authorList>
    </citation>
    <scope>NUCLEOTIDE SEQUENCE [LARGE SCALE GENOMIC DNA]</scope>
    <source>
        <strain evidence="15 16">NBRC 102662</strain>
    </source>
</reference>
<dbReference type="GO" id="GO:0005829">
    <property type="term" value="C:cytosol"/>
    <property type="evidence" value="ECO:0007669"/>
    <property type="project" value="TreeGrafter"/>
</dbReference>
<evidence type="ECO:0000313" key="15">
    <source>
        <dbReference type="EMBL" id="PHN05872.1"/>
    </source>
</evidence>
<keyword evidence="6 12" id="KW-0520">NAD</keyword>
<comment type="similarity">
    <text evidence="1 12">Belongs to the DapB family.</text>
</comment>
<evidence type="ECO:0000256" key="4">
    <source>
        <dbReference type="ARBA" id="ARBA00022915"/>
    </source>
</evidence>
<dbReference type="GO" id="GO:0050661">
    <property type="term" value="F:NADP binding"/>
    <property type="evidence" value="ECO:0007669"/>
    <property type="project" value="UniProtKB-UniRule"/>
</dbReference>
<evidence type="ECO:0000256" key="10">
    <source>
        <dbReference type="ARBA" id="ARBA00049080"/>
    </source>
</evidence>
<comment type="caution">
    <text evidence="12">Lacks conserved residue(s) required for the propagation of feature annotation.</text>
</comment>
<dbReference type="GO" id="GO:0008839">
    <property type="term" value="F:4-hydroxy-tetrahydrodipicolinate reductase"/>
    <property type="evidence" value="ECO:0007669"/>
    <property type="project" value="UniProtKB-UniRule"/>
</dbReference>
<comment type="function">
    <text evidence="12">Catalyzes the conversion of 4-hydroxy-tetrahydrodipicolinate (HTPA) to tetrahydrodipicolinate.</text>
</comment>
<dbReference type="GO" id="GO:0019877">
    <property type="term" value="P:diaminopimelate biosynthetic process"/>
    <property type="evidence" value="ECO:0007669"/>
    <property type="project" value="UniProtKB-UniRule"/>
</dbReference>
<dbReference type="UniPathway" id="UPA00034">
    <property type="reaction ID" value="UER00018"/>
</dbReference>
<dbReference type="Proteomes" id="UP000223913">
    <property type="component" value="Unassembled WGS sequence"/>
</dbReference>
<evidence type="ECO:0000256" key="3">
    <source>
        <dbReference type="ARBA" id="ARBA00022857"/>
    </source>
</evidence>
<organism evidence="15 16">
    <name type="scientific">Flavilitoribacter nigricans (strain ATCC 23147 / DSM 23189 / NBRC 102662 / NCIMB 1420 / SS-2)</name>
    <name type="common">Lewinella nigricans</name>
    <dbReference type="NCBI Taxonomy" id="1122177"/>
    <lineage>
        <taxon>Bacteria</taxon>
        <taxon>Pseudomonadati</taxon>
        <taxon>Bacteroidota</taxon>
        <taxon>Saprospiria</taxon>
        <taxon>Saprospirales</taxon>
        <taxon>Lewinellaceae</taxon>
        <taxon>Flavilitoribacter</taxon>
    </lineage>
</organism>
<name>A0A2D0NBI9_FLAN2</name>
<evidence type="ECO:0000256" key="8">
    <source>
        <dbReference type="ARBA" id="ARBA00037922"/>
    </source>
</evidence>
<dbReference type="CDD" id="cd02274">
    <property type="entry name" value="DHDPR_N"/>
    <property type="match status" value="1"/>
</dbReference>
<keyword evidence="4 12" id="KW-0220">Diaminopimelate biosynthesis</keyword>
<feature type="domain" description="Dihydrodipicolinate reductase C-terminal" evidence="14">
    <location>
        <begin position="106"/>
        <end position="236"/>
    </location>
</feature>
<comment type="catalytic activity">
    <reaction evidence="11 12">
        <text>(S)-2,3,4,5-tetrahydrodipicolinate + NAD(+) + H2O = (2S,4S)-4-hydroxy-2,3,4,5-tetrahydrodipicolinate + NADH + H(+)</text>
        <dbReference type="Rhea" id="RHEA:35323"/>
        <dbReference type="ChEBI" id="CHEBI:15377"/>
        <dbReference type="ChEBI" id="CHEBI:15378"/>
        <dbReference type="ChEBI" id="CHEBI:16845"/>
        <dbReference type="ChEBI" id="CHEBI:57540"/>
        <dbReference type="ChEBI" id="CHEBI:57945"/>
        <dbReference type="ChEBI" id="CHEBI:67139"/>
        <dbReference type="EC" id="1.17.1.8"/>
    </reaction>
</comment>
<keyword evidence="3 12" id="KW-0521">NADP</keyword>
<dbReference type="InterPro" id="IPR022663">
    <property type="entry name" value="DapB_C"/>
</dbReference>
<evidence type="ECO:0000256" key="11">
    <source>
        <dbReference type="ARBA" id="ARBA00049396"/>
    </source>
</evidence>
<dbReference type="AlphaFoldDB" id="A0A2D0NBI9"/>
<protein>
    <recommendedName>
        <fullName evidence="9 12">4-hydroxy-tetrahydrodipicolinate reductase</fullName>
        <shortName evidence="12">HTPA reductase</shortName>
        <ecNumber evidence="9 12">1.17.1.8</ecNumber>
    </recommendedName>
</protein>
<dbReference type="OrthoDB" id="9790352at2"/>
<feature type="binding site" evidence="12">
    <location>
        <position position="38"/>
    </location>
    <ligand>
        <name>NADP(+)</name>
        <dbReference type="ChEBI" id="CHEBI:58349"/>
    </ligand>
</feature>
<dbReference type="GO" id="GO:0009089">
    <property type="term" value="P:lysine biosynthetic process via diaminopimelate"/>
    <property type="evidence" value="ECO:0007669"/>
    <property type="project" value="UniProtKB-UniRule"/>
</dbReference>
<feature type="binding site" evidence="12">
    <location>
        <begin position="75"/>
        <end position="77"/>
    </location>
    <ligand>
        <name>NAD(+)</name>
        <dbReference type="ChEBI" id="CHEBI:57540"/>
    </ligand>
</feature>
<dbReference type="NCBIfam" id="TIGR00036">
    <property type="entry name" value="dapB"/>
    <property type="match status" value="1"/>
</dbReference>
<evidence type="ECO:0000256" key="5">
    <source>
        <dbReference type="ARBA" id="ARBA00023002"/>
    </source>
</evidence>
<dbReference type="PANTHER" id="PTHR20836:SF0">
    <property type="entry name" value="4-HYDROXY-TETRAHYDRODIPICOLINATE REDUCTASE 1, CHLOROPLASTIC-RELATED"/>
    <property type="match status" value="1"/>
</dbReference>
<evidence type="ECO:0000259" key="14">
    <source>
        <dbReference type="Pfam" id="PF05173"/>
    </source>
</evidence>
<dbReference type="Gene3D" id="3.40.50.720">
    <property type="entry name" value="NAD(P)-binding Rossmann-like Domain"/>
    <property type="match status" value="1"/>
</dbReference>
<keyword evidence="16" id="KW-1185">Reference proteome</keyword>
<dbReference type="Pfam" id="PF01113">
    <property type="entry name" value="DapB_N"/>
    <property type="match status" value="1"/>
</dbReference>
<comment type="pathway">
    <text evidence="8 12">Amino-acid biosynthesis; L-lysine biosynthesis via DAP pathway; (S)-tetrahydrodipicolinate from L-aspartate: step 4/4.</text>
</comment>
<dbReference type="Gene3D" id="3.30.360.10">
    <property type="entry name" value="Dihydrodipicolinate Reductase, domain 2"/>
    <property type="match status" value="1"/>
</dbReference>
<sequence length="238" mass="25827">MKIALLGYGKMGKTIDQLATADGHEIVLKIDKDNVADRTPENLKKADVAIEFSQPDSAFDNICACLESGVPVVAGTTAWLDRLDEAKALVEQHQGALFYASNFSIGVNIFFALNRQLAKMMNAHPDYTVDMEEIHHTQKLDAPSGTAITLAEGLLDNLEQKSGWVEGKEPQAGEIPITSKREGMVPGTHIVNYHSSVDTITIKHEAHSREGFAKGALSAATWIVGKQGFFGMSDLLGY</sequence>
<feature type="domain" description="Dihydrodipicolinate reductase N-terminal" evidence="13">
    <location>
        <begin position="1"/>
        <end position="103"/>
    </location>
</feature>
<dbReference type="HAMAP" id="MF_00102">
    <property type="entry name" value="DapB"/>
    <property type="match status" value="1"/>
</dbReference>
<dbReference type="PANTHER" id="PTHR20836">
    <property type="entry name" value="DIHYDRODIPICOLINATE REDUCTASE"/>
    <property type="match status" value="1"/>
</dbReference>
<dbReference type="SUPFAM" id="SSF55347">
    <property type="entry name" value="Glyceraldehyde-3-phosphate dehydrogenase-like, C-terminal domain"/>
    <property type="match status" value="1"/>
</dbReference>
<feature type="binding site" evidence="12">
    <location>
        <position position="37"/>
    </location>
    <ligand>
        <name>NAD(+)</name>
        <dbReference type="ChEBI" id="CHEBI:57540"/>
    </ligand>
</feature>
<dbReference type="InterPro" id="IPR000846">
    <property type="entry name" value="DapB_N"/>
</dbReference>
<dbReference type="InterPro" id="IPR023940">
    <property type="entry name" value="DHDPR_bac"/>
</dbReference>
<keyword evidence="7 12" id="KW-0457">Lysine biosynthesis</keyword>
<proteinExistence type="inferred from homology"/>
<comment type="subunit">
    <text evidence="12">Homotetramer.</text>
</comment>
<keyword evidence="12" id="KW-0963">Cytoplasm</keyword>
<evidence type="ECO:0000256" key="1">
    <source>
        <dbReference type="ARBA" id="ARBA00006642"/>
    </source>
</evidence>
<dbReference type="GO" id="GO:0051287">
    <property type="term" value="F:NAD binding"/>
    <property type="evidence" value="ECO:0007669"/>
    <property type="project" value="UniProtKB-UniRule"/>
</dbReference>
<feature type="binding site" evidence="12">
    <location>
        <begin position="100"/>
        <end position="103"/>
    </location>
    <ligand>
        <name>NAD(+)</name>
        <dbReference type="ChEBI" id="CHEBI:57540"/>
    </ligand>
</feature>